<feature type="binding site" evidence="6">
    <location>
        <position position="97"/>
    </location>
    <ligand>
        <name>substrate</name>
    </ligand>
</feature>
<evidence type="ECO:0000256" key="3">
    <source>
        <dbReference type="ARBA" id="ARBA00022490"/>
    </source>
</evidence>
<comment type="pathway">
    <text evidence="6">Carbohydrate metabolism; D-ribose degradation; D-ribose 5-phosphate from beta-D-ribopyranose: step 1/2.</text>
</comment>
<gene>
    <name evidence="6" type="primary">rbsD</name>
    <name evidence="7" type="ORF">SAMN05421799_11173</name>
</gene>
<keyword evidence="3 6" id="KW-0963">Cytoplasm</keyword>
<dbReference type="SUPFAM" id="SSF102546">
    <property type="entry name" value="RbsD-like"/>
    <property type="match status" value="1"/>
</dbReference>
<evidence type="ECO:0000256" key="2">
    <source>
        <dbReference type="ARBA" id="ARBA00012862"/>
    </source>
</evidence>
<dbReference type="EC" id="5.4.99.62" evidence="2 6"/>
<dbReference type="OrthoDB" id="9805009at2"/>
<protein>
    <recommendedName>
        <fullName evidence="2 6">D-ribose pyranase</fullName>
        <ecNumber evidence="2 6">5.4.99.62</ecNumber>
    </recommendedName>
</protein>
<keyword evidence="8" id="KW-1185">Reference proteome</keyword>
<dbReference type="STRING" id="252246.SAMN05421799_11173"/>
<comment type="similarity">
    <text evidence="6">Belongs to the RbsD / FucU family. RbsD subfamily.</text>
</comment>
<evidence type="ECO:0000256" key="5">
    <source>
        <dbReference type="ARBA" id="ARBA00023277"/>
    </source>
</evidence>
<comment type="subunit">
    <text evidence="6">Homodecamer.</text>
</comment>
<dbReference type="GO" id="GO:0019303">
    <property type="term" value="P:D-ribose catabolic process"/>
    <property type="evidence" value="ECO:0007669"/>
    <property type="project" value="UniProtKB-UniRule"/>
</dbReference>
<dbReference type="RefSeq" id="WP_076348516.1">
    <property type="nucleotide sequence ID" value="NZ_FTOO01000011.1"/>
</dbReference>
<organism evidence="7 8">
    <name type="scientific">Alicyclobacillus vulcanalis</name>
    <dbReference type="NCBI Taxonomy" id="252246"/>
    <lineage>
        <taxon>Bacteria</taxon>
        <taxon>Bacillati</taxon>
        <taxon>Bacillota</taxon>
        <taxon>Bacilli</taxon>
        <taxon>Bacillales</taxon>
        <taxon>Alicyclobacillaceae</taxon>
        <taxon>Alicyclobacillus</taxon>
    </lineage>
</organism>
<dbReference type="PANTHER" id="PTHR37831">
    <property type="entry name" value="D-RIBOSE PYRANASE"/>
    <property type="match status" value="1"/>
</dbReference>
<proteinExistence type="inferred from homology"/>
<dbReference type="InterPro" id="IPR023064">
    <property type="entry name" value="D-ribose_pyranase"/>
</dbReference>
<reference evidence="8" key="1">
    <citation type="submission" date="2017-01" db="EMBL/GenBank/DDBJ databases">
        <authorList>
            <person name="Varghese N."/>
            <person name="Submissions S."/>
        </authorList>
    </citation>
    <scope>NUCLEOTIDE SEQUENCE [LARGE SCALE GENOMIC DNA]</scope>
    <source>
        <strain evidence="8">DSM 16176</strain>
    </source>
</reference>
<evidence type="ECO:0000256" key="1">
    <source>
        <dbReference type="ARBA" id="ARBA00000223"/>
    </source>
</evidence>
<evidence type="ECO:0000313" key="8">
    <source>
        <dbReference type="Proteomes" id="UP000186156"/>
    </source>
</evidence>
<evidence type="ECO:0000313" key="7">
    <source>
        <dbReference type="EMBL" id="SIT05742.1"/>
    </source>
</evidence>
<dbReference type="Pfam" id="PF05025">
    <property type="entry name" value="RbsD_FucU"/>
    <property type="match status" value="1"/>
</dbReference>
<dbReference type="GO" id="GO:0016872">
    <property type="term" value="F:intramolecular lyase activity"/>
    <property type="evidence" value="ECO:0007669"/>
    <property type="project" value="UniProtKB-UniRule"/>
</dbReference>
<dbReference type="AlphaFoldDB" id="A0A1N7P549"/>
<comment type="function">
    <text evidence="6">Catalyzes the interconversion of beta-pyran and beta-furan forms of D-ribose.</text>
</comment>
<dbReference type="Gene3D" id="3.40.1650.10">
    <property type="entry name" value="RbsD-like domain"/>
    <property type="match status" value="1"/>
</dbReference>
<evidence type="ECO:0000256" key="4">
    <source>
        <dbReference type="ARBA" id="ARBA00023235"/>
    </source>
</evidence>
<dbReference type="EMBL" id="FTOO01000011">
    <property type="protein sequence ID" value="SIT05742.1"/>
    <property type="molecule type" value="Genomic_DNA"/>
</dbReference>
<dbReference type="InterPro" id="IPR007721">
    <property type="entry name" value="RbsD_FucU"/>
</dbReference>
<accession>A0A1N7P549</accession>
<keyword evidence="5 6" id="KW-0119">Carbohydrate metabolism</keyword>
<dbReference type="PANTHER" id="PTHR37831:SF1">
    <property type="entry name" value="D-RIBOSE PYRANASE"/>
    <property type="match status" value="1"/>
</dbReference>
<dbReference type="UniPathway" id="UPA00916">
    <property type="reaction ID" value="UER00888"/>
</dbReference>
<feature type="active site" description="Proton donor" evidence="6">
    <location>
        <position position="20"/>
    </location>
</feature>
<comment type="catalytic activity">
    <reaction evidence="1 6">
        <text>beta-D-ribopyranose = beta-D-ribofuranose</text>
        <dbReference type="Rhea" id="RHEA:25432"/>
        <dbReference type="ChEBI" id="CHEBI:27476"/>
        <dbReference type="ChEBI" id="CHEBI:47002"/>
        <dbReference type="EC" id="5.4.99.62"/>
    </reaction>
</comment>
<comment type="subcellular location">
    <subcellularLocation>
        <location evidence="6">Cytoplasm</location>
    </subcellularLocation>
</comment>
<feature type="binding site" evidence="6">
    <location>
        <position position="28"/>
    </location>
    <ligand>
        <name>substrate</name>
    </ligand>
</feature>
<comment type="caution">
    <text evidence="6">Lacks conserved residue(s) required for the propagation of feature annotation.</text>
</comment>
<name>A0A1N7P549_9BACL</name>
<dbReference type="GO" id="GO:0062193">
    <property type="term" value="F:D-ribose pyranase activity"/>
    <property type="evidence" value="ECO:0007669"/>
    <property type="project" value="UniProtKB-EC"/>
</dbReference>
<evidence type="ECO:0000256" key="6">
    <source>
        <dbReference type="HAMAP-Rule" id="MF_01661"/>
    </source>
</evidence>
<keyword evidence="4 6" id="KW-0413">Isomerase</keyword>
<dbReference type="Proteomes" id="UP000186156">
    <property type="component" value="Unassembled WGS sequence"/>
</dbReference>
<dbReference type="HAMAP" id="MF_01661">
    <property type="entry name" value="D_rib_pyranase"/>
    <property type="match status" value="1"/>
</dbReference>
<dbReference type="GO" id="GO:0048029">
    <property type="term" value="F:monosaccharide binding"/>
    <property type="evidence" value="ECO:0007669"/>
    <property type="project" value="InterPro"/>
</dbReference>
<sequence>MKRYGIMHGRLSQIIAQLGHGELVAVADCGLPIPPGVEIVDLALKPGTPSFLEVCDTILTELVVEDFVVANELASRAPEVVNHLRERVGTLGQFVSHSDFKQALPNVRSVVRTGEWTPYKNVIFVAGVAFS</sequence>
<dbReference type="GO" id="GO:0005829">
    <property type="term" value="C:cytosol"/>
    <property type="evidence" value="ECO:0007669"/>
    <property type="project" value="TreeGrafter"/>
</dbReference>
<dbReference type="InterPro" id="IPR023750">
    <property type="entry name" value="RbsD-like_sf"/>
</dbReference>
<dbReference type="NCBIfam" id="NF008761">
    <property type="entry name" value="PRK11797.1"/>
    <property type="match status" value="1"/>
</dbReference>